<dbReference type="SUPFAM" id="SSF49785">
    <property type="entry name" value="Galactose-binding domain-like"/>
    <property type="match status" value="1"/>
</dbReference>
<dbReference type="PANTHER" id="PTHR36848">
    <property type="entry name" value="DNA-BINDING PROTEIN (PUTATIVE SECRETED PROTEIN)-RELATED"/>
    <property type="match status" value="1"/>
</dbReference>
<evidence type="ECO:0000313" key="1">
    <source>
        <dbReference type="EMBL" id="RFU15549.1"/>
    </source>
</evidence>
<dbReference type="Gene3D" id="3.40.50.880">
    <property type="match status" value="1"/>
</dbReference>
<dbReference type="EMBL" id="QVQT01000006">
    <property type="protein sequence ID" value="RFU15549.1"/>
    <property type="molecule type" value="Genomic_DNA"/>
</dbReference>
<dbReference type="Proteomes" id="UP000264702">
    <property type="component" value="Unassembled WGS sequence"/>
</dbReference>
<dbReference type="InterPro" id="IPR053161">
    <property type="entry name" value="Ulvan_degrading_GH"/>
</dbReference>
<dbReference type="CDD" id="cd03143">
    <property type="entry name" value="A4_beta-galactosidase_middle_domain"/>
    <property type="match status" value="1"/>
</dbReference>
<protein>
    <submittedName>
        <fullName evidence="1">Glycoside hydrolase</fullName>
    </submittedName>
</protein>
<reference evidence="1 2" key="1">
    <citation type="submission" date="2018-08" db="EMBL/GenBank/DDBJ databases">
        <title>Acidipila sp. 4G-K13, an acidobacterium isolated from forest soil.</title>
        <authorList>
            <person name="Gao Z.-H."/>
            <person name="Qiu L.-H."/>
        </authorList>
    </citation>
    <scope>NUCLEOTIDE SEQUENCE [LARGE SCALE GENOMIC DNA]</scope>
    <source>
        <strain evidence="1 2">4G-K13</strain>
    </source>
</reference>
<dbReference type="InterPro" id="IPR008979">
    <property type="entry name" value="Galactose-bd-like_sf"/>
</dbReference>
<dbReference type="AlphaFoldDB" id="A0A372ILC7"/>
<dbReference type="PANTHER" id="PTHR36848:SF2">
    <property type="entry name" value="SECRETED PROTEIN"/>
    <property type="match status" value="1"/>
</dbReference>
<accession>A0A372ILC7</accession>
<name>A0A372ILC7_9BACT</name>
<organism evidence="1 2">
    <name type="scientific">Paracidobacterium acidisoli</name>
    <dbReference type="NCBI Taxonomy" id="2303751"/>
    <lineage>
        <taxon>Bacteria</taxon>
        <taxon>Pseudomonadati</taxon>
        <taxon>Acidobacteriota</taxon>
        <taxon>Terriglobia</taxon>
        <taxon>Terriglobales</taxon>
        <taxon>Acidobacteriaceae</taxon>
        <taxon>Paracidobacterium</taxon>
    </lineage>
</organism>
<evidence type="ECO:0000313" key="2">
    <source>
        <dbReference type="Proteomes" id="UP000264702"/>
    </source>
</evidence>
<keyword evidence="2" id="KW-1185">Reference proteome</keyword>
<dbReference type="GO" id="GO:0016787">
    <property type="term" value="F:hydrolase activity"/>
    <property type="evidence" value="ECO:0007669"/>
    <property type="project" value="UniProtKB-KW"/>
</dbReference>
<dbReference type="OrthoDB" id="9761519at2"/>
<dbReference type="InterPro" id="IPR029062">
    <property type="entry name" value="Class_I_gatase-like"/>
</dbReference>
<gene>
    <name evidence="1" type="ORF">D0Y96_16210</name>
</gene>
<dbReference type="Pfam" id="PF17132">
    <property type="entry name" value="Glyco_hydro_106"/>
    <property type="match status" value="2"/>
</dbReference>
<keyword evidence="1" id="KW-0378">Hydrolase</keyword>
<sequence length="886" mass="98054">MQQLREGFAHPPDDARVMMRWWWFGPAVEAPELARELETMNAGGIGGVEIQPVYPMELDDPAKGFRNLTYLSPEFLDRVRYANDTARRLGMRVSLTLGSGWPYGGSYVPVTHAAGMLHVVAEVVAPGMQSVAAPSIRNGEKLLAAFLAAGTPEHYDAAHTEQISTIEDGRLRLPTKMDGAHIALFFVSSRTGQQVKRAAVGAEGFVLNHFSEEAVEDHLHTVAEPLLRAFGDHPPSSVFSDSLEVYGSDWTPDMLEEFRHRRGYDLTPYLPLLAVGTGPKAEDVRYDWGRTLAELIDEHYLAPINAWAREHHTEFRSQSYGTPAVTLSSNALVDLPEGEGSQWHSFSYTRWATSASHVYGRPITSTETWTWLHSPAFHATPLDMKAEADAFFLQGSNQLVGHGWPYSPPSAGEPGWSFYAAAVFNEHNPWWIVMPEVTRYLQRMSWLLRQGKPANDVAVLLPEEDAQARFRPGHVSITDEMPKLLGPDLIPAILDSGYNFDFIDSAAIDREGIHYPILVMPALEHLPLETYRRIEAYVRNGGTVVAVGHAPSKAPGLMEAKQDSAAVAQISEELFQPGAKNSRLVPDAKTLPEALDTALKPDVALRETVPQIGFIHRRLPDADLYFVANTDNEPHTAEATFRTDKAHAEWLDAFTGEASGAGDGHTLKLALRPYESRVIMFTNERWSGERTRAESENVQALQAADMSHGIDIRHGWKVTFDRSGLTEEMQTLHSWADEDATKCYSGTATYVRTVDAAAALLKARVVLLDFGEGTPVERTASHYAGSRAWLEGPVREAAVVYVNGKEAGTVWHPPYAVDIRPLLHQGANELKIVVANTAINEMAGRAAPDYRLLNLRYGERFTPQDMDHLQPLPSGILGPLRLVPEE</sequence>
<dbReference type="Gene3D" id="2.60.120.260">
    <property type="entry name" value="Galactose-binding domain-like"/>
    <property type="match status" value="1"/>
</dbReference>
<comment type="caution">
    <text evidence="1">The sequence shown here is derived from an EMBL/GenBank/DDBJ whole genome shotgun (WGS) entry which is preliminary data.</text>
</comment>
<proteinExistence type="predicted"/>